<dbReference type="Proteomes" id="UP000179266">
    <property type="component" value="Unassembled WGS sequence"/>
</dbReference>
<keyword evidence="6" id="KW-0798">TonB box</keyword>
<keyword evidence="7" id="KW-0472">Membrane</keyword>
<keyword evidence="8" id="KW-0675">Receptor</keyword>
<dbReference type="PANTHER" id="PTHR30069:SF29">
    <property type="entry name" value="HEMOGLOBIN AND HEMOGLOBIN-HAPTOGLOBIN-BINDING PROTEIN 1-RELATED"/>
    <property type="match status" value="1"/>
</dbReference>
<keyword evidence="5" id="KW-0732">Signal</keyword>
<evidence type="ECO:0000256" key="1">
    <source>
        <dbReference type="ARBA" id="ARBA00004571"/>
    </source>
</evidence>
<evidence type="ECO:0000313" key="12">
    <source>
        <dbReference type="Proteomes" id="UP000179266"/>
    </source>
</evidence>
<dbReference type="InterPro" id="IPR039426">
    <property type="entry name" value="TonB-dep_rcpt-like"/>
</dbReference>
<dbReference type="GO" id="GO:0015344">
    <property type="term" value="F:siderophore uptake transmembrane transporter activity"/>
    <property type="evidence" value="ECO:0007669"/>
    <property type="project" value="TreeGrafter"/>
</dbReference>
<reference evidence="11 12" key="1">
    <citation type="journal article" date="2016" name="Nat. Commun.">
        <title>Thousands of microbial genomes shed light on interconnected biogeochemical processes in an aquifer system.</title>
        <authorList>
            <person name="Anantharaman K."/>
            <person name="Brown C.T."/>
            <person name="Hug L.A."/>
            <person name="Sharon I."/>
            <person name="Castelle C.J."/>
            <person name="Probst A.J."/>
            <person name="Thomas B.C."/>
            <person name="Singh A."/>
            <person name="Wilkins M.J."/>
            <person name="Karaoz U."/>
            <person name="Brodie E.L."/>
            <person name="Williams K.H."/>
            <person name="Hubbard S.S."/>
            <person name="Banfield J.F."/>
        </authorList>
    </citation>
    <scope>NUCLEOTIDE SEQUENCE [LARGE SCALE GENOMIC DNA]</scope>
</reference>
<dbReference type="SUPFAM" id="SSF56935">
    <property type="entry name" value="Porins"/>
    <property type="match status" value="1"/>
</dbReference>
<dbReference type="InterPro" id="IPR036942">
    <property type="entry name" value="Beta-barrel_TonB_sf"/>
</dbReference>
<keyword evidence="9" id="KW-0998">Cell outer membrane</keyword>
<dbReference type="AlphaFoldDB" id="A0A1F7S0X0"/>
<keyword evidence="4" id="KW-0812">Transmembrane</keyword>
<organism evidence="11 12">
    <name type="scientific">Candidatus Schekmanbacteria bacterium RBG_13_48_7</name>
    <dbReference type="NCBI Taxonomy" id="1817878"/>
    <lineage>
        <taxon>Bacteria</taxon>
        <taxon>Candidatus Schekmaniibacteriota</taxon>
    </lineage>
</organism>
<evidence type="ECO:0000256" key="9">
    <source>
        <dbReference type="ARBA" id="ARBA00023237"/>
    </source>
</evidence>
<dbReference type="EMBL" id="MGDD01000072">
    <property type="protein sequence ID" value="OGL47462.1"/>
    <property type="molecule type" value="Genomic_DNA"/>
</dbReference>
<comment type="subcellular location">
    <subcellularLocation>
        <location evidence="1">Cell outer membrane</location>
        <topology evidence="1">Multi-pass membrane protein</topology>
    </subcellularLocation>
</comment>
<evidence type="ECO:0000256" key="8">
    <source>
        <dbReference type="ARBA" id="ARBA00023170"/>
    </source>
</evidence>
<sequence>MGDEFDNGGYFFSFTYTNSNGFSEHGSGKGSTFYQWGYPDDVDELNPYVTTPVLTGEDGLRLLDFSPSFELYGKITVGEFTLKSRASYMAQDYLWETIYGVKSLDVVMKHFLTEIEHNKILSENSTLTTKVNVHCMLYERGVPKTFKDPDVTADLETMTEIGVGAETIYNTTIADTHHIIAGLKVSDIRIGPSLRHEYFIGDGSTTKNDDYPWGYKYFIVVDPDYDNTYGMYLEDNFKATKDLSIVGGLSYEYNDLREKGGQTMPRAAVIYQLTDSLTVKYSYNTGYQRPPAQKKFSKHFGYVKKSEKIFEHDFQLSYNNDRFRASATGFRYKISDYFTWYDEGYDPVTNEKLAVGHFNKGEARSHGVELDARYNLTKSFSFYGNYTYADTKINDDYVIGEPHHFYNLGFDWNISKDFSLNLNVNGWYDMYHGKDTNNRDLFWDGTTEQIVDLCLLKQNIKDRFDLTVYADNLLDNKVHVGMTGWPGYTYLQGFSAGMKVTVEF</sequence>
<comment type="caution">
    <text evidence="11">The sequence shown here is derived from an EMBL/GenBank/DDBJ whole genome shotgun (WGS) entry which is preliminary data.</text>
</comment>
<evidence type="ECO:0000313" key="11">
    <source>
        <dbReference type="EMBL" id="OGL47462.1"/>
    </source>
</evidence>
<gene>
    <name evidence="11" type="ORF">A2161_17175</name>
</gene>
<evidence type="ECO:0000256" key="2">
    <source>
        <dbReference type="ARBA" id="ARBA00022448"/>
    </source>
</evidence>
<protein>
    <recommendedName>
        <fullName evidence="10">TonB-dependent receptor-like beta-barrel domain-containing protein</fullName>
    </recommendedName>
</protein>
<keyword evidence="3" id="KW-1134">Transmembrane beta strand</keyword>
<proteinExistence type="predicted"/>
<dbReference type="GO" id="GO:0009279">
    <property type="term" value="C:cell outer membrane"/>
    <property type="evidence" value="ECO:0007669"/>
    <property type="project" value="UniProtKB-SubCell"/>
</dbReference>
<evidence type="ECO:0000256" key="6">
    <source>
        <dbReference type="ARBA" id="ARBA00023077"/>
    </source>
</evidence>
<dbReference type="PANTHER" id="PTHR30069">
    <property type="entry name" value="TONB-DEPENDENT OUTER MEMBRANE RECEPTOR"/>
    <property type="match status" value="1"/>
</dbReference>
<keyword evidence="2" id="KW-0813">Transport</keyword>
<feature type="domain" description="TonB-dependent receptor-like beta-barrel" evidence="10">
    <location>
        <begin position="195"/>
        <end position="473"/>
    </location>
</feature>
<evidence type="ECO:0000256" key="3">
    <source>
        <dbReference type="ARBA" id="ARBA00022452"/>
    </source>
</evidence>
<evidence type="ECO:0000256" key="5">
    <source>
        <dbReference type="ARBA" id="ARBA00022729"/>
    </source>
</evidence>
<dbReference type="InterPro" id="IPR000531">
    <property type="entry name" value="Beta-barrel_TonB"/>
</dbReference>
<dbReference type="Pfam" id="PF00593">
    <property type="entry name" value="TonB_dep_Rec_b-barrel"/>
    <property type="match status" value="1"/>
</dbReference>
<dbReference type="Gene3D" id="2.40.170.20">
    <property type="entry name" value="TonB-dependent receptor, beta-barrel domain"/>
    <property type="match status" value="1"/>
</dbReference>
<evidence type="ECO:0000256" key="7">
    <source>
        <dbReference type="ARBA" id="ARBA00023136"/>
    </source>
</evidence>
<dbReference type="GO" id="GO:0044718">
    <property type="term" value="P:siderophore transmembrane transport"/>
    <property type="evidence" value="ECO:0007669"/>
    <property type="project" value="TreeGrafter"/>
</dbReference>
<accession>A0A1F7S0X0</accession>
<name>A0A1F7S0X0_9BACT</name>
<evidence type="ECO:0000259" key="10">
    <source>
        <dbReference type="Pfam" id="PF00593"/>
    </source>
</evidence>
<evidence type="ECO:0000256" key="4">
    <source>
        <dbReference type="ARBA" id="ARBA00022692"/>
    </source>
</evidence>